<dbReference type="Proteomes" id="UP000318571">
    <property type="component" value="Chromosome 9"/>
</dbReference>
<proteinExistence type="predicted"/>
<feature type="region of interest" description="Disordered" evidence="1">
    <location>
        <begin position="519"/>
        <end position="539"/>
    </location>
</feature>
<gene>
    <name evidence="5" type="ORF">TCAL_16448</name>
</gene>
<accession>A0A553NYL1</accession>
<evidence type="ECO:0000256" key="3">
    <source>
        <dbReference type="SAM" id="SignalP"/>
    </source>
</evidence>
<dbReference type="SUPFAM" id="SSF48726">
    <property type="entry name" value="Immunoglobulin"/>
    <property type="match status" value="1"/>
</dbReference>
<feature type="domain" description="Ig-like" evidence="4">
    <location>
        <begin position="15"/>
        <end position="108"/>
    </location>
</feature>
<comment type="caution">
    <text evidence="5">The sequence shown here is derived from an EMBL/GenBank/DDBJ whole genome shotgun (WGS) entry which is preliminary data.</text>
</comment>
<keyword evidence="2" id="KW-0812">Transmembrane</keyword>
<dbReference type="PROSITE" id="PS50835">
    <property type="entry name" value="IG_LIKE"/>
    <property type="match status" value="1"/>
</dbReference>
<evidence type="ECO:0000256" key="1">
    <source>
        <dbReference type="SAM" id="MobiDB-lite"/>
    </source>
</evidence>
<feature type="chain" id="PRO_5022193971" description="Ig-like domain-containing protein" evidence="3">
    <location>
        <begin position="20"/>
        <end position="539"/>
    </location>
</feature>
<dbReference type="AlphaFoldDB" id="A0A553NYL1"/>
<dbReference type="InterPro" id="IPR007110">
    <property type="entry name" value="Ig-like_dom"/>
</dbReference>
<keyword evidence="3" id="KW-0732">Signal</keyword>
<evidence type="ECO:0000259" key="4">
    <source>
        <dbReference type="PROSITE" id="PS50835"/>
    </source>
</evidence>
<evidence type="ECO:0000313" key="6">
    <source>
        <dbReference type="Proteomes" id="UP000318571"/>
    </source>
</evidence>
<evidence type="ECO:0000256" key="2">
    <source>
        <dbReference type="SAM" id="Phobius"/>
    </source>
</evidence>
<feature type="transmembrane region" description="Helical" evidence="2">
    <location>
        <begin position="473"/>
        <end position="498"/>
    </location>
</feature>
<keyword evidence="2" id="KW-1133">Transmembrane helix</keyword>
<organism evidence="5 6">
    <name type="scientific">Tigriopus californicus</name>
    <name type="common">Marine copepod</name>
    <dbReference type="NCBI Taxonomy" id="6832"/>
    <lineage>
        <taxon>Eukaryota</taxon>
        <taxon>Metazoa</taxon>
        <taxon>Ecdysozoa</taxon>
        <taxon>Arthropoda</taxon>
        <taxon>Crustacea</taxon>
        <taxon>Multicrustacea</taxon>
        <taxon>Hexanauplia</taxon>
        <taxon>Copepoda</taxon>
        <taxon>Harpacticoida</taxon>
        <taxon>Harpacticidae</taxon>
        <taxon>Tigriopus</taxon>
    </lineage>
</organism>
<evidence type="ECO:0000313" key="5">
    <source>
        <dbReference type="EMBL" id="TRY70514.1"/>
    </source>
</evidence>
<protein>
    <recommendedName>
        <fullName evidence="4">Ig-like domain-containing protein</fullName>
    </recommendedName>
</protein>
<dbReference type="EMBL" id="VCGU01000009">
    <property type="protein sequence ID" value="TRY70514.1"/>
    <property type="molecule type" value="Genomic_DNA"/>
</dbReference>
<keyword evidence="6" id="KW-1185">Reference proteome</keyword>
<dbReference type="InterPro" id="IPR036179">
    <property type="entry name" value="Ig-like_dom_sf"/>
</dbReference>
<dbReference type="InterPro" id="IPR013783">
    <property type="entry name" value="Ig-like_fold"/>
</dbReference>
<keyword evidence="2" id="KW-0472">Membrane</keyword>
<dbReference type="Gene3D" id="2.60.40.10">
    <property type="entry name" value="Immunoglobulins"/>
    <property type="match status" value="1"/>
</dbReference>
<reference evidence="5 6" key="1">
    <citation type="journal article" date="2018" name="Nat. Ecol. Evol.">
        <title>Genomic signatures of mitonuclear coevolution across populations of Tigriopus californicus.</title>
        <authorList>
            <person name="Barreto F.S."/>
            <person name="Watson E.T."/>
            <person name="Lima T.G."/>
            <person name="Willett C.S."/>
            <person name="Edmands S."/>
            <person name="Li W."/>
            <person name="Burton R.S."/>
        </authorList>
    </citation>
    <scope>NUCLEOTIDE SEQUENCE [LARGE SCALE GENOMIC DNA]</scope>
    <source>
        <strain evidence="5 6">San Diego</strain>
    </source>
</reference>
<feature type="signal peptide" evidence="3">
    <location>
        <begin position="1"/>
        <end position="19"/>
    </location>
</feature>
<name>A0A553NYL1_TIGCA</name>
<sequence>MLVIGVLKLLATWLPFTCALNRVALTGTSITLPCDVNSLTQEYNWIHNNHLIDSRFRLPNGQFFNDGTISRENLRIKISNGWLSLSHVDLSDHGSWVCIRKDRSLRIEVEHFLHVLPSNNLSLGLDEVEHGFLDCSSSNALPNDTLKIVKSPFANGTLPTMELTSWSKTVQWSSNKITTRFQLPQMSDWYADHFFVCIQEREVNRRLQTVASTFTTFSEVISKTENEGKSQTSMMENEIQAQSKMPNASQVKRAYVFAHYEHQDWIHGQNQSITCKAILGNPKAELAAVLSKDPLMVDVLQTLTLSTLTEIPQLGIGSAQFEYSSSYRDEGYFVACVGIQRRNNEVTHEAIDSIRILDVKFPPEIVSGFTSQVIYPQGLTVTIKGNPLPTLKDVHLIPCGNPDCERHSDTPLNRLELPQTELINIGKHSLDIKISFNHKVYKQLEALTLLVENEFGSVNQTIRLTQDPSGSGVLGGIISVVVLLSILLMLAFVLRALVDRDQEEKKAKKMEPFQGLLVKNGGFPEVSNSDVIQMASEKD</sequence>